<comment type="pathway">
    <text evidence="6">Glycan metabolism; pectin degradation; 2-dehydro-3-deoxy-D-gluconate from pectin: step 4/5.</text>
</comment>
<dbReference type="GO" id="GO:0019698">
    <property type="term" value="P:D-galacturonate catabolic process"/>
    <property type="evidence" value="ECO:0007669"/>
    <property type="project" value="TreeGrafter"/>
</dbReference>
<dbReference type="InterPro" id="IPR014710">
    <property type="entry name" value="RmlC-like_jellyroll"/>
</dbReference>
<dbReference type="GO" id="GO:0045490">
    <property type="term" value="P:pectin catabolic process"/>
    <property type="evidence" value="ECO:0007669"/>
    <property type="project" value="UniProtKB-UniRule"/>
</dbReference>
<dbReference type="Gene3D" id="2.60.120.520">
    <property type="entry name" value="pectin degrading enzyme 5-keto 4- deoxyuronate isomerase, domain 1"/>
    <property type="match status" value="1"/>
</dbReference>
<dbReference type="Gene3D" id="2.60.120.10">
    <property type="entry name" value="Jelly Rolls"/>
    <property type="match status" value="1"/>
</dbReference>
<dbReference type="GO" id="GO:0008270">
    <property type="term" value="F:zinc ion binding"/>
    <property type="evidence" value="ECO:0007669"/>
    <property type="project" value="UniProtKB-UniRule"/>
</dbReference>
<dbReference type="InterPro" id="IPR007045">
    <property type="entry name" value="KduI"/>
</dbReference>
<dbReference type="NCBIfam" id="NF002091">
    <property type="entry name" value="PRK00924.1"/>
    <property type="match status" value="1"/>
</dbReference>
<dbReference type="EMBL" id="FNDZ01000001">
    <property type="protein sequence ID" value="SDI13477.1"/>
    <property type="molecule type" value="Genomic_DNA"/>
</dbReference>
<comment type="catalytic activity">
    <reaction evidence="1 6">
        <text>5-dehydro-4-deoxy-D-glucuronate = 3-deoxy-D-glycero-2,5-hexodiulosonate</text>
        <dbReference type="Rhea" id="RHEA:23896"/>
        <dbReference type="ChEBI" id="CHEBI:17117"/>
        <dbReference type="ChEBI" id="CHEBI:29071"/>
        <dbReference type="EC" id="5.3.1.17"/>
    </reaction>
</comment>
<dbReference type="InterPro" id="IPR027449">
    <property type="entry name" value="KduI_N"/>
</dbReference>
<dbReference type="PANTHER" id="PTHR38461:SF1">
    <property type="entry name" value="4-DEOXY-L-THREO-5-HEXOSULOSE-URONATE KETOL-ISOMERASE"/>
    <property type="match status" value="1"/>
</dbReference>
<keyword evidence="3 6" id="KW-0479">Metal-binding</keyword>
<comment type="function">
    <text evidence="6">Catalyzes the isomerization of 5-dehydro-4-deoxy-D-glucuronate to 3-deoxy-D-glycero-2,5-hexodiulosonate.</text>
</comment>
<comment type="similarity">
    <text evidence="2 6">Belongs to the KduI family.</text>
</comment>
<dbReference type="GO" id="GO:0008697">
    <property type="term" value="F:4-deoxy-L-threo-5-hexosulose-uronate ketol-isomerase activity"/>
    <property type="evidence" value="ECO:0007669"/>
    <property type="project" value="UniProtKB-UniRule"/>
</dbReference>
<protein>
    <recommendedName>
        <fullName evidence="6">4-deoxy-L-threo-5-hexosulose-uronate ketol-isomerase</fullName>
        <ecNumber evidence="6">5.3.1.17</ecNumber>
    </recommendedName>
    <alternativeName>
        <fullName evidence="6">5-keto-4-deoxyuronate isomerase</fullName>
    </alternativeName>
    <alternativeName>
        <fullName evidence="6">DKI isomerase</fullName>
    </alternativeName>
</protein>
<dbReference type="Pfam" id="PF04962">
    <property type="entry name" value="KduI"/>
    <property type="match status" value="1"/>
</dbReference>
<evidence type="ECO:0000256" key="1">
    <source>
        <dbReference type="ARBA" id="ARBA00000552"/>
    </source>
</evidence>
<evidence type="ECO:0000256" key="5">
    <source>
        <dbReference type="ARBA" id="ARBA00023235"/>
    </source>
</evidence>
<dbReference type="HAMAP" id="MF_00687">
    <property type="entry name" value="KduI"/>
    <property type="match status" value="1"/>
</dbReference>
<dbReference type="EC" id="5.3.1.17" evidence="6"/>
<dbReference type="CDD" id="cd20491">
    <property type="entry name" value="cupin_KduI_C"/>
    <property type="match status" value="1"/>
</dbReference>
<evidence type="ECO:0000256" key="6">
    <source>
        <dbReference type="HAMAP-Rule" id="MF_00687"/>
    </source>
</evidence>
<dbReference type="Proteomes" id="UP000183255">
    <property type="component" value="Unassembled WGS sequence"/>
</dbReference>
<evidence type="ECO:0000313" key="7">
    <source>
        <dbReference type="EMBL" id="SDI13477.1"/>
    </source>
</evidence>
<reference evidence="7 8" key="1">
    <citation type="submission" date="2016-10" db="EMBL/GenBank/DDBJ databases">
        <authorList>
            <person name="de Groot N.N."/>
        </authorList>
    </citation>
    <scope>NUCLEOTIDE SEQUENCE [LARGE SCALE GENOMIC DNA]</scope>
    <source>
        <strain evidence="7 8">CGMCC 1.5058</strain>
    </source>
</reference>
<evidence type="ECO:0000256" key="2">
    <source>
        <dbReference type="ARBA" id="ARBA00008086"/>
    </source>
</evidence>
<evidence type="ECO:0000256" key="3">
    <source>
        <dbReference type="ARBA" id="ARBA00022723"/>
    </source>
</evidence>
<dbReference type="SUPFAM" id="SSF51182">
    <property type="entry name" value="RmlC-like cupins"/>
    <property type="match status" value="1"/>
</dbReference>
<feature type="binding site" evidence="6">
    <location>
        <position position="196"/>
    </location>
    <ligand>
        <name>Zn(2+)</name>
        <dbReference type="ChEBI" id="CHEBI:29105"/>
    </ligand>
</feature>
<evidence type="ECO:0000313" key="8">
    <source>
        <dbReference type="Proteomes" id="UP000183255"/>
    </source>
</evidence>
<dbReference type="PIRSF" id="PIRSF006625">
    <property type="entry name" value="KduI"/>
    <property type="match status" value="1"/>
</dbReference>
<dbReference type="UniPathway" id="UPA00545">
    <property type="reaction ID" value="UER00826"/>
</dbReference>
<comment type="cofactor">
    <cofactor evidence="6">
        <name>Zn(2+)</name>
        <dbReference type="ChEBI" id="CHEBI:29105"/>
    </cofactor>
    <text evidence="6">Binds 1 zinc ion per subunit.</text>
</comment>
<proteinExistence type="inferred from homology"/>
<feature type="binding site" evidence="6">
    <location>
        <position position="198"/>
    </location>
    <ligand>
        <name>Zn(2+)</name>
        <dbReference type="ChEBI" id="CHEBI:29105"/>
    </ligand>
</feature>
<dbReference type="InterPro" id="IPR011051">
    <property type="entry name" value="RmlC_Cupin_sf"/>
</dbReference>
<dbReference type="GO" id="GO:0042840">
    <property type="term" value="P:D-glucuronate catabolic process"/>
    <property type="evidence" value="ECO:0007669"/>
    <property type="project" value="TreeGrafter"/>
</dbReference>
<evidence type="ECO:0000256" key="4">
    <source>
        <dbReference type="ARBA" id="ARBA00022833"/>
    </source>
</evidence>
<dbReference type="AlphaFoldDB" id="A0A1G8I3P5"/>
<dbReference type="RefSeq" id="WP_031574271.1">
    <property type="nucleotide sequence ID" value="NZ_FNDZ01000001.1"/>
</dbReference>
<sequence>MKLETRYATHPQDSMLYTTEELRSHYLIEEVFVKDEANFVYSHNDRIIAGGILPVDSKVELGSTKELGTKFFFERREAGVINVGGPGKVLLDGKVFTMENSDGLYIGMGTEEVVFESVDANHPAKFYFNSAPAHHAYSTRLITLADAKKVHLGSDENLNKRTINQYVHPDVCESCQLVMGMTSFEAGSVWNTMPCHTHERRMEVYFYFNLKEEDRVFHMMGEPQETRHIIMKNEQAVISPSWSIHSGVATGKYTFIWGMCGENIEFTDMDHVAMADLR</sequence>
<dbReference type="PANTHER" id="PTHR38461">
    <property type="entry name" value="4-DEOXY-L-THREO-5-HEXOSULOSE-URONATE KETOL-ISOMERASE"/>
    <property type="match status" value="1"/>
</dbReference>
<feature type="binding site" evidence="6">
    <location>
        <position position="245"/>
    </location>
    <ligand>
        <name>Zn(2+)</name>
        <dbReference type="ChEBI" id="CHEBI:29105"/>
    </ligand>
</feature>
<organism evidence="7 8">
    <name type="scientific">Proteiniclasticum ruminis</name>
    <dbReference type="NCBI Taxonomy" id="398199"/>
    <lineage>
        <taxon>Bacteria</taxon>
        <taxon>Bacillati</taxon>
        <taxon>Bacillota</taxon>
        <taxon>Clostridia</taxon>
        <taxon>Eubacteriales</taxon>
        <taxon>Clostridiaceae</taxon>
        <taxon>Proteiniclasticum</taxon>
    </lineage>
</organism>
<name>A0A1G8I3P5_9CLOT</name>
<keyword evidence="5 6" id="KW-0413">Isomerase</keyword>
<accession>A0A1G8I3P5</accession>
<feature type="binding site" evidence="6">
    <location>
        <position position="203"/>
    </location>
    <ligand>
        <name>Zn(2+)</name>
        <dbReference type="ChEBI" id="CHEBI:29105"/>
    </ligand>
</feature>
<gene>
    <name evidence="6" type="primary">kduI</name>
    <name evidence="7" type="ORF">SAMN05421804_101760</name>
</gene>
<dbReference type="InterPro" id="IPR021120">
    <property type="entry name" value="KduI/IolB_isomerase"/>
</dbReference>
<dbReference type="CDD" id="cd20294">
    <property type="entry name" value="cupin_KduI_N"/>
    <property type="match status" value="1"/>
</dbReference>
<keyword evidence="4 6" id="KW-0862">Zinc</keyword>